<evidence type="ECO:0000256" key="1">
    <source>
        <dbReference type="ARBA" id="ARBA00023013"/>
    </source>
</evidence>
<protein>
    <submittedName>
        <fullName evidence="4">Uncharacterized protein</fullName>
    </submittedName>
</protein>
<evidence type="ECO:0000313" key="5">
    <source>
        <dbReference type="Proteomes" id="UP001346149"/>
    </source>
</evidence>
<feature type="region of interest" description="Disordered" evidence="3">
    <location>
        <begin position="1"/>
        <end position="60"/>
    </location>
</feature>
<evidence type="ECO:0000256" key="2">
    <source>
        <dbReference type="ARBA" id="ARBA00023306"/>
    </source>
</evidence>
<sequence>MAGSMSASLEFRGDTLTLRPIRTRSSEEDGKKDTPHAADNGEDAGCRTPTSSEHKIPQALECPAAPRKAVSFKRKAASELRVLRFFEAVNGEEVEDLFRRLEDRRLDSSSSSLPAREVTKRRRSSSKGFVIHFR</sequence>
<dbReference type="Proteomes" id="UP001346149">
    <property type="component" value="Unassembled WGS sequence"/>
</dbReference>
<dbReference type="GO" id="GO:0004860">
    <property type="term" value="F:protein kinase inhibitor activity"/>
    <property type="evidence" value="ECO:0007669"/>
    <property type="project" value="UniProtKB-KW"/>
</dbReference>
<accession>A0AAN7LUP2</accession>
<keyword evidence="1" id="KW-0649">Protein kinase inhibitor</keyword>
<feature type="compositionally biased region" description="Basic and acidic residues" evidence="3">
    <location>
        <begin position="24"/>
        <end position="36"/>
    </location>
</feature>
<evidence type="ECO:0000256" key="3">
    <source>
        <dbReference type="SAM" id="MobiDB-lite"/>
    </source>
</evidence>
<keyword evidence="5" id="KW-1185">Reference proteome</keyword>
<dbReference type="PANTHER" id="PTHR33142">
    <property type="entry name" value="CYCLIN-DEPENDENT PROTEIN KINASE INHIBITOR SMR13"/>
    <property type="match status" value="1"/>
</dbReference>
<proteinExistence type="predicted"/>
<dbReference type="GO" id="GO:0032875">
    <property type="term" value="P:regulation of DNA endoreduplication"/>
    <property type="evidence" value="ECO:0007669"/>
    <property type="project" value="InterPro"/>
</dbReference>
<dbReference type="PANTHER" id="PTHR33142:SF89">
    <property type="entry name" value="CYCLIN-DEPENDENT PROTEIN KINASE INHIBITOR SMR2"/>
    <property type="match status" value="1"/>
</dbReference>
<dbReference type="AlphaFoldDB" id="A0AAN7LUP2"/>
<evidence type="ECO:0000313" key="4">
    <source>
        <dbReference type="EMBL" id="KAK4792780.1"/>
    </source>
</evidence>
<organism evidence="4 5">
    <name type="scientific">Trapa natans</name>
    <name type="common">Water chestnut</name>
    <dbReference type="NCBI Taxonomy" id="22666"/>
    <lineage>
        <taxon>Eukaryota</taxon>
        <taxon>Viridiplantae</taxon>
        <taxon>Streptophyta</taxon>
        <taxon>Embryophyta</taxon>
        <taxon>Tracheophyta</taxon>
        <taxon>Spermatophyta</taxon>
        <taxon>Magnoliopsida</taxon>
        <taxon>eudicotyledons</taxon>
        <taxon>Gunneridae</taxon>
        <taxon>Pentapetalae</taxon>
        <taxon>rosids</taxon>
        <taxon>malvids</taxon>
        <taxon>Myrtales</taxon>
        <taxon>Lythraceae</taxon>
        <taxon>Trapa</taxon>
    </lineage>
</organism>
<dbReference type="EMBL" id="JAXQNO010000008">
    <property type="protein sequence ID" value="KAK4792780.1"/>
    <property type="molecule type" value="Genomic_DNA"/>
</dbReference>
<feature type="region of interest" description="Disordered" evidence="3">
    <location>
        <begin position="105"/>
        <end position="134"/>
    </location>
</feature>
<keyword evidence="2" id="KW-0131">Cell cycle</keyword>
<dbReference type="InterPro" id="IPR040389">
    <property type="entry name" value="SMR"/>
</dbReference>
<reference evidence="4 5" key="1">
    <citation type="journal article" date="2023" name="Hortic Res">
        <title>Pangenome of water caltrop reveals structural variations and asymmetric subgenome divergence after allopolyploidization.</title>
        <authorList>
            <person name="Zhang X."/>
            <person name="Chen Y."/>
            <person name="Wang L."/>
            <person name="Yuan Y."/>
            <person name="Fang M."/>
            <person name="Shi L."/>
            <person name="Lu R."/>
            <person name="Comes H.P."/>
            <person name="Ma Y."/>
            <person name="Chen Y."/>
            <person name="Huang G."/>
            <person name="Zhou Y."/>
            <person name="Zheng Z."/>
            <person name="Qiu Y."/>
        </authorList>
    </citation>
    <scope>NUCLEOTIDE SEQUENCE [LARGE SCALE GENOMIC DNA]</scope>
    <source>
        <strain evidence="4">F231</strain>
    </source>
</reference>
<name>A0AAN7LUP2_TRANT</name>
<comment type="caution">
    <text evidence="4">The sequence shown here is derived from an EMBL/GenBank/DDBJ whole genome shotgun (WGS) entry which is preliminary data.</text>
</comment>
<gene>
    <name evidence="4" type="ORF">SAY86_023215</name>
</gene>